<proteinExistence type="inferred from homology"/>
<dbReference type="RefSeq" id="WP_301572748.1">
    <property type="nucleotide sequence ID" value="NZ_JAPWIE010000005.1"/>
</dbReference>
<gene>
    <name evidence="7" type="ORF">O4213_17825</name>
</gene>
<dbReference type="InterPro" id="IPR000524">
    <property type="entry name" value="Tscrpt_reg_HTH_GntR"/>
</dbReference>
<dbReference type="InterPro" id="IPR036388">
    <property type="entry name" value="WH-like_DNA-bd_sf"/>
</dbReference>
<dbReference type="PANTHER" id="PTHR46577:SF1">
    <property type="entry name" value="HTH-TYPE TRANSCRIPTIONAL REGULATORY PROTEIN GABR"/>
    <property type="match status" value="1"/>
</dbReference>
<evidence type="ECO:0000256" key="4">
    <source>
        <dbReference type="ARBA" id="ARBA00023125"/>
    </source>
</evidence>
<comment type="caution">
    <text evidence="7">The sequence shown here is derived from an EMBL/GenBank/DDBJ whole genome shotgun (WGS) entry which is preliminary data.</text>
</comment>
<protein>
    <submittedName>
        <fullName evidence="7">PLP-dependent aminotransferase family protein</fullName>
    </submittedName>
</protein>
<reference evidence="7" key="1">
    <citation type="submission" date="2022-12" db="EMBL/GenBank/DDBJ databases">
        <authorList>
            <person name="Krivoruchko A.V."/>
            <person name="Elkin A."/>
        </authorList>
    </citation>
    <scope>NUCLEOTIDE SEQUENCE</scope>
    <source>
        <strain evidence="7">IEGM 1388</strain>
    </source>
</reference>
<dbReference type="SUPFAM" id="SSF46785">
    <property type="entry name" value="Winged helix' DNA-binding domain"/>
    <property type="match status" value="1"/>
</dbReference>
<dbReference type="InterPro" id="IPR051446">
    <property type="entry name" value="HTH_trans_reg/aminotransferase"/>
</dbReference>
<evidence type="ECO:0000256" key="5">
    <source>
        <dbReference type="ARBA" id="ARBA00023163"/>
    </source>
</evidence>
<evidence type="ECO:0000256" key="1">
    <source>
        <dbReference type="ARBA" id="ARBA00005384"/>
    </source>
</evidence>
<keyword evidence="4" id="KW-0238">DNA-binding</keyword>
<sequence length="457" mass="48226">MTTKTPVSPETDTIAPEWLGERIVGRANLADAVAELIRSGEIAVGDRLPTVRSLAKSTELTVGAIVHAWGQLQDQGFVQTRRRGGTVVLPPRDSVPERGIADWRGVDLAQNAPDLALQPSLADALLSSLGAETLNVFGRELMTKRLQQAVERSWPFEPQAWATAGGGTEALLLAVEAAAPPGSTIAVDEPLGPGVLDTIRDLGLHAIGVGADADGPCPDDLEAALAAGAVAFVFQPGAPFAVDHVVTAQRTAHLARVLAAHPGVWIIEDDSIGPLESADLPSMGSALPDRVVRIRSYCKAYGIDVRTSVLGGSRELIETAMRLRSHGVGSNSRILQDTLAYLIKSEDAERAVRLAQERYAARRTALVEALVSRDIDARAGANGLVVWVTVSDETAALVALARQGISVGAGSRSFVEPRGRNLLRISATQLPDDTEGIGQLADLVAVAVVESAREFFD</sequence>
<evidence type="ECO:0000256" key="2">
    <source>
        <dbReference type="ARBA" id="ARBA00022898"/>
    </source>
</evidence>
<keyword evidence="3" id="KW-0805">Transcription regulation</keyword>
<comment type="similarity">
    <text evidence="1">In the C-terminal section; belongs to the class-I pyridoxal-phosphate-dependent aminotransferase family.</text>
</comment>
<dbReference type="PROSITE" id="PS50949">
    <property type="entry name" value="HTH_GNTR"/>
    <property type="match status" value="1"/>
</dbReference>
<dbReference type="InterPro" id="IPR004839">
    <property type="entry name" value="Aminotransferase_I/II_large"/>
</dbReference>
<dbReference type="GO" id="GO:0008483">
    <property type="term" value="F:transaminase activity"/>
    <property type="evidence" value="ECO:0007669"/>
    <property type="project" value="UniProtKB-KW"/>
</dbReference>
<accession>A0ABT4MXV3</accession>
<name>A0ABT4MXV3_GORRU</name>
<dbReference type="CDD" id="cd07377">
    <property type="entry name" value="WHTH_GntR"/>
    <property type="match status" value="1"/>
</dbReference>
<dbReference type="InterPro" id="IPR036390">
    <property type="entry name" value="WH_DNA-bd_sf"/>
</dbReference>
<dbReference type="Gene3D" id="1.10.10.10">
    <property type="entry name" value="Winged helix-like DNA-binding domain superfamily/Winged helix DNA-binding domain"/>
    <property type="match status" value="1"/>
</dbReference>
<dbReference type="PANTHER" id="PTHR46577">
    <property type="entry name" value="HTH-TYPE TRANSCRIPTIONAL REGULATORY PROTEIN GABR"/>
    <property type="match status" value="1"/>
</dbReference>
<organism evidence="7 8">
    <name type="scientific">Gordonia rubripertincta</name>
    <name type="common">Rhodococcus corallinus</name>
    <dbReference type="NCBI Taxonomy" id="36822"/>
    <lineage>
        <taxon>Bacteria</taxon>
        <taxon>Bacillati</taxon>
        <taxon>Actinomycetota</taxon>
        <taxon>Actinomycetes</taxon>
        <taxon>Mycobacteriales</taxon>
        <taxon>Gordoniaceae</taxon>
        <taxon>Gordonia</taxon>
    </lineage>
</organism>
<keyword evidence="2" id="KW-0663">Pyridoxal phosphate</keyword>
<dbReference type="Pfam" id="PF00155">
    <property type="entry name" value="Aminotran_1_2"/>
    <property type="match status" value="1"/>
</dbReference>
<dbReference type="EMBL" id="JAPWIE010000005">
    <property type="protein sequence ID" value="MCZ4551854.1"/>
    <property type="molecule type" value="Genomic_DNA"/>
</dbReference>
<evidence type="ECO:0000256" key="3">
    <source>
        <dbReference type="ARBA" id="ARBA00023015"/>
    </source>
</evidence>
<keyword evidence="7" id="KW-0032">Aminotransferase</keyword>
<keyword evidence="5" id="KW-0804">Transcription</keyword>
<keyword evidence="8" id="KW-1185">Reference proteome</keyword>
<evidence type="ECO:0000259" key="6">
    <source>
        <dbReference type="PROSITE" id="PS50949"/>
    </source>
</evidence>
<dbReference type="Gene3D" id="3.40.640.10">
    <property type="entry name" value="Type I PLP-dependent aspartate aminotransferase-like (Major domain)"/>
    <property type="match status" value="1"/>
</dbReference>
<dbReference type="SMART" id="SM00345">
    <property type="entry name" value="HTH_GNTR"/>
    <property type="match status" value="1"/>
</dbReference>
<evidence type="ECO:0000313" key="7">
    <source>
        <dbReference type="EMBL" id="MCZ4551854.1"/>
    </source>
</evidence>
<keyword evidence="7" id="KW-0808">Transferase</keyword>
<dbReference type="InterPro" id="IPR015421">
    <property type="entry name" value="PyrdxlP-dep_Trfase_major"/>
</dbReference>
<dbReference type="Proteomes" id="UP001067235">
    <property type="component" value="Unassembled WGS sequence"/>
</dbReference>
<evidence type="ECO:0000313" key="8">
    <source>
        <dbReference type="Proteomes" id="UP001067235"/>
    </source>
</evidence>
<dbReference type="Pfam" id="PF00392">
    <property type="entry name" value="GntR"/>
    <property type="match status" value="1"/>
</dbReference>
<dbReference type="SUPFAM" id="SSF53383">
    <property type="entry name" value="PLP-dependent transferases"/>
    <property type="match status" value="1"/>
</dbReference>
<feature type="domain" description="HTH gntR-type" evidence="6">
    <location>
        <begin position="23"/>
        <end position="91"/>
    </location>
</feature>
<dbReference type="InterPro" id="IPR015424">
    <property type="entry name" value="PyrdxlP-dep_Trfase"/>
</dbReference>